<evidence type="ECO:0000313" key="3">
    <source>
        <dbReference type="Proteomes" id="UP000037136"/>
    </source>
</evidence>
<proteinExistence type="predicted"/>
<comment type="caution">
    <text evidence="2">The sequence shown here is derived from an EMBL/GenBank/DDBJ whole genome shotgun (WGS) entry which is preliminary data.</text>
</comment>
<keyword evidence="3" id="KW-1185">Reference proteome</keyword>
<dbReference type="AlphaFoldDB" id="A0A2A9PFU0"/>
<name>A0A2A9PFU0_OPHUN</name>
<dbReference type="Proteomes" id="UP000037136">
    <property type="component" value="Unassembled WGS sequence"/>
</dbReference>
<evidence type="ECO:0000313" key="2">
    <source>
        <dbReference type="EMBL" id="PFH59782.1"/>
    </source>
</evidence>
<evidence type="ECO:0000256" key="1">
    <source>
        <dbReference type="SAM" id="MobiDB-lite"/>
    </source>
</evidence>
<dbReference type="OrthoDB" id="5397183at2759"/>
<reference evidence="2 3" key="1">
    <citation type="journal article" date="2015" name="BMC Genomics">
        <title>Gene expression during zombie ant biting behavior reflects the complexity underlying fungal parasitic behavioral manipulation.</title>
        <authorList>
            <person name="de Bekker C."/>
            <person name="Ohm R.A."/>
            <person name="Loreto R.G."/>
            <person name="Sebastian A."/>
            <person name="Albert I."/>
            <person name="Merrow M."/>
            <person name="Brachmann A."/>
            <person name="Hughes D.P."/>
        </authorList>
    </citation>
    <scope>NUCLEOTIDE SEQUENCE [LARGE SCALE GENOMIC DNA]</scope>
    <source>
        <strain evidence="2 3">SC16a</strain>
    </source>
</reference>
<protein>
    <submittedName>
        <fullName evidence="2">Uncharacterized protein</fullName>
    </submittedName>
</protein>
<accession>A0A2A9PFU0</accession>
<organism evidence="2 3">
    <name type="scientific">Ophiocordyceps unilateralis</name>
    <name type="common">Zombie-ant fungus</name>
    <name type="synonym">Torrubia unilateralis</name>
    <dbReference type="NCBI Taxonomy" id="268505"/>
    <lineage>
        <taxon>Eukaryota</taxon>
        <taxon>Fungi</taxon>
        <taxon>Dikarya</taxon>
        <taxon>Ascomycota</taxon>
        <taxon>Pezizomycotina</taxon>
        <taxon>Sordariomycetes</taxon>
        <taxon>Hypocreomycetidae</taxon>
        <taxon>Hypocreales</taxon>
        <taxon>Ophiocordycipitaceae</taxon>
        <taxon>Ophiocordyceps</taxon>
    </lineage>
</organism>
<dbReference type="EMBL" id="LAZP02000173">
    <property type="protein sequence ID" value="PFH59782.1"/>
    <property type="molecule type" value="Genomic_DNA"/>
</dbReference>
<sequence length="374" mass="41341">MFETKVKADDGLSSRLYDDPSATFREIRVKIKDGKPVPPFLRLLPAPPSSCLLSMFLKLLLLGSSSLAIRLTAPGLGSDTDPMLEPKKRRRDDLEEMIERGAGPDAKRCALTHDSCEHQVIEGSDSPTTLPLSLLENDISDLYDQLGLDIQESKAAQNPQMTIDDLVDEALFASDFEIDATLAETMLPHSTDADPCQPPSSIVRALDRGSRSADEFDPNLLYSTPSSTVTCAAGNTHEPADIIPLTQDANWESVRRCLQPQSDVSAESRQASRNQHLPAQSMAAATLLTPAASAPSSATWEPTVHQANPDTFFFHVQDMLKAKAGRYKAQPHVVLDWYARVLYSSRENFFRKQYFQFRDLFKETPPYLTGALSD</sequence>
<gene>
    <name evidence="2" type="ORF">XA68_11890</name>
</gene>
<reference evidence="2 3" key="2">
    <citation type="journal article" date="2017" name="Sci. Rep.">
        <title>Ant-infecting Ophiocordyceps genomes reveal a high diversity of potential behavioral manipulation genes and a possible major role for enterotoxins.</title>
        <authorList>
            <person name="de Bekker C."/>
            <person name="Ohm R.A."/>
            <person name="Evans H.C."/>
            <person name="Brachmann A."/>
            <person name="Hughes D.P."/>
        </authorList>
    </citation>
    <scope>NUCLEOTIDE SEQUENCE [LARGE SCALE GENOMIC DNA]</scope>
    <source>
        <strain evidence="2 3">SC16a</strain>
    </source>
</reference>
<feature type="region of interest" description="Disordered" evidence="1">
    <location>
        <begin position="189"/>
        <end position="209"/>
    </location>
</feature>